<dbReference type="EC" id="5.4.3.9" evidence="12"/>
<evidence type="ECO:0000256" key="7">
    <source>
        <dbReference type="ARBA" id="ARBA00023014"/>
    </source>
</evidence>
<evidence type="ECO:0000313" key="12">
    <source>
        <dbReference type="EMBL" id="OHW63405.1"/>
    </source>
</evidence>
<dbReference type="SUPFAM" id="SSF102114">
    <property type="entry name" value="Radical SAM enzymes"/>
    <property type="match status" value="1"/>
</dbReference>
<proteinExistence type="predicted"/>
<keyword evidence="6" id="KW-0408">Iron</keyword>
<gene>
    <name evidence="12" type="primary">eam</name>
    <name evidence="12" type="ORF">EUAN_02690</name>
</gene>
<dbReference type="NCBIfam" id="TIGR04368">
    <property type="entry name" value="Glu_2_3_NH3_mut"/>
    <property type="match status" value="1"/>
</dbReference>
<dbReference type="InterPro" id="IPR013785">
    <property type="entry name" value="Aldolase_TIM"/>
</dbReference>
<keyword evidence="7 9" id="KW-0411">Iron-sulfur</keyword>
<evidence type="ECO:0000256" key="2">
    <source>
        <dbReference type="ARBA" id="ARBA00022485"/>
    </source>
</evidence>
<keyword evidence="2 9" id="KW-0004">4Fe-4S</keyword>
<feature type="domain" description="Radical SAM core" evidence="11">
    <location>
        <begin position="154"/>
        <end position="375"/>
    </location>
</feature>
<evidence type="ECO:0000256" key="3">
    <source>
        <dbReference type="ARBA" id="ARBA00022691"/>
    </source>
</evidence>
<dbReference type="SFLD" id="SFLDF00290">
    <property type="entry name" value="glutamate_2_3-aminomutase"/>
    <property type="match status" value="1"/>
</dbReference>
<evidence type="ECO:0000256" key="9">
    <source>
        <dbReference type="PIRSR" id="PIRSR004911-1"/>
    </source>
</evidence>
<dbReference type="PIRSF" id="PIRSF004911">
    <property type="entry name" value="DUF160"/>
    <property type="match status" value="1"/>
</dbReference>
<dbReference type="OrthoDB" id="9768064at2"/>
<dbReference type="InterPro" id="IPR025895">
    <property type="entry name" value="LAM_C_dom"/>
</dbReference>
<dbReference type="NCBIfam" id="TIGR00238">
    <property type="entry name" value="KamA family radical SAM protein"/>
    <property type="match status" value="1"/>
</dbReference>
<accession>A0A1S1VAG1</accession>
<dbReference type="GO" id="GO:0051539">
    <property type="term" value="F:4 iron, 4 sulfur cluster binding"/>
    <property type="evidence" value="ECO:0007669"/>
    <property type="project" value="UniProtKB-KW"/>
</dbReference>
<dbReference type="STRING" id="39480.EUAN_02690"/>
<feature type="binding site" evidence="9">
    <location>
        <position position="168"/>
    </location>
    <ligand>
        <name>[4Fe-4S] cluster</name>
        <dbReference type="ChEBI" id="CHEBI:49883"/>
        <note>4Fe-4S-S-AdoMet</note>
    </ligand>
</feature>
<feature type="binding site" evidence="9">
    <location>
        <position position="172"/>
    </location>
    <ligand>
        <name>[4Fe-4S] cluster</name>
        <dbReference type="ChEBI" id="CHEBI:49883"/>
        <note>4Fe-4S-S-AdoMet</note>
    </ligand>
</feature>
<protein>
    <submittedName>
        <fullName evidence="12">Glutamate 2,3-aminomutase</fullName>
        <ecNumber evidence="12">5.4.3.9</ecNumber>
    </submittedName>
</protein>
<sequence length="423" mass="48650">MRETMSKREISLERAAELKSKISDYLDARESIPRGMDEVSKARFKARKTRILEYFGATEDDWNDWEWQLECRISDADTLSDLLNLDSEEIEDIRKVGSKYRWAVSPYYLSLIDDSDRFDPIKLQCVPTHLELSEEGKLDPMGEEFTNPAGSITRRYPDRLIIYATNECAMYCRHCQRRRHIGGQDKHTSREVLMESIEYIRNNPEIRDVLVTGGDALALPDEELDWLLGELSSIPTVDYIRLGSRMLVTVPQRVTDSLISILKKHAPIYINTHFNHPSEITEESKRACDKLAEAGVPLGNQAVLLNGINNDKFVMRLLNHELLKCRVRPYYIFHAKKVKGTMHFNTSIDDGIEIMEYLRGYTSGMAIPQYIVNAPGGYGKTPIMPQYLVSRGKHTIKIRTWEGRVMDYPSHPTVDISDLLCKK</sequence>
<dbReference type="PROSITE" id="PS51918">
    <property type="entry name" value="RADICAL_SAM"/>
    <property type="match status" value="1"/>
</dbReference>
<evidence type="ECO:0000256" key="6">
    <source>
        <dbReference type="ARBA" id="ARBA00023004"/>
    </source>
</evidence>
<dbReference type="InterPro" id="IPR007197">
    <property type="entry name" value="rSAM"/>
</dbReference>
<dbReference type="PANTHER" id="PTHR30538:SF1">
    <property type="entry name" value="L-LYSINE 2,3-AMINOMUTASE"/>
    <property type="match status" value="1"/>
</dbReference>
<name>A0A1S1VAG1_9FIRM</name>
<dbReference type="GO" id="GO:0016869">
    <property type="term" value="F:intramolecular aminotransferase activity"/>
    <property type="evidence" value="ECO:0007669"/>
    <property type="project" value="InterPro"/>
</dbReference>
<dbReference type="SFLD" id="SFLDG01070">
    <property type="entry name" value="PLP-dependent"/>
    <property type="match status" value="1"/>
</dbReference>
<organism evidence="12 13">
    <name type="scientific">Andreesenia angusta</name>
    <dbReference type="NCBI Taxonomy" id="39480"/>
    <lineage>
        <taxon>Bacteria</taxon>
        <taxon>Bacillati</taxon>
        <taxon>Bacillota</taxon>
        <taxon>Tissierellia</taxon>
        <taxon>Tissierellales</taxon>
        <taxon>Gottschalkiaceae</taxon>
        <taxon>Andreesenia</taxon>
    </lineage>
</organism>
<evidence type="ECO:0000256" key="1">
    <source>
        <dbReference type="ARBA" id="ARBA00001933"/>
    </source>
</evidence>
<dbReference type="SFLD" id="SFLDS00029">
    <property type="entry name" value="Radical_SAM"/>
    <property type="match status" value="1"/>
</dbReference>
<keyword evidence="4 9" id="KW-0479">Metal-binding</keyword>
<dbReference type="Proteomes" id="UP000180254">
    <property type="component" value="Unassembled WGS sequence"/>
</dbReference>
<comment type="cofactor">
    <cofactor evidence="1 10">
        <name>pyridoxal 5'-phosphate</name>
        <dbReference type="ChEBI" id="CHEBI:597326"/>
    </cofactor>
</comment>
<comment type="caution">
    <text evidence="12">The sequence shown here is derived from an EMBL/GenBank/DDBJ whole genome shotgun (WGS) entry which is preliminary data.</text>
</comment>
<keyword evidence="8 12" id="KW-0413">Isomerase</keyword>
<feature type="binding site" evidence="9">
    <location>
        <position position="175"/>
    </location>
    <ligand>
        <name>[4Fe-4S] cluster</name>
        <dbReference type="ChEBI" id="CHEBI:49883"/>
        <note>4Fe-4S-S-AdoMet</note>
    </ligand>
</feature>
<evidence type="ECO:0000256" key="5">
    <source>
        <dbReference type="ARBA" id="ARBA00022898"/>
    </source>
</evidence>
<evidence type="ECO:0000259" key="11">
    <source>
        <dbReference type="PROSITE" id="PS51918"/>
    </source>
</evidence>
<dbReference type="InterPro" id="IPR030801">
    <property type="entry name" value="Glu_2_3_NH3_mut"/>
</dbReference>
<dbReference type="PANTHER" id="PTHR30538">
    <property type="entry name" value="LYSINE 2,3-AMINOMUTASE-RELATED"/>
    <property type="match status" value="1"/>
</dbReference>
<dbReference type="CDD" id="cd01335">
    <property type="entry name" value="Radical_SAM"/>
    <property type="match status" value="1"/>
</dbReference>
<dbReference type="Gene3D" id="3.20.20.70">
    <property type="entry name" value="Aldolase class I"/>
    <property type="match status" value="1"/>
</dbReference>
<dbReference type="InterPro" id="IPR058240">
    <property type="entry name" value="rSAM_sf"/>
</dbReference>
<evidence type="ECO:0000256" key="10">
    <source>
        <dbReference type="PIRSR" id="PIRSR603739-50"/>
    </source>
</evidence>
<keyword evidence="3" id="KW-0949">S-adenosyl-L-methionine</keyword>
<dbReference type="AlphaFoldDB" id="A0A1S1VAG1"/>
<reference evidence="12 13" key="1">
    <citation type="submission" date="2016-09" db="EMBL/GenBank/DDBJ databases">
        <title>Genome sequence of Eubacterium angustum.</title>
        <authorList>
            <person name="Poehlein A."/>
            <person name="Daniel R."/>
        </authorList>
    </citation>
    <scope>NUCLEOTIDE SEQUENCE [LARGE SCALE GENOMIC DNA]</scope>
    <source>
        <strain evidence="12 13">DSM 1989</strain>
    </source>
</reference>
<evidence type="ECO:0000256" key="8">
    <source>
        <dbReference type="ARBA" id="ARBA00023235"/>
    </source>
</evidence>
<dbReference type="Gene3D" id="6.10.140.1170">
    <property type="match status" value="1"/>
</dbReference>
<evidence type="ECO:0000256" key="4">
    <source>
        <dbReference type="ARBA" id="ARBA00022723"/>
    </source>
</evidence>
<dbReference type="Pfam" id="PF12544">
    <property type="entry name" value="LAM_C"/>
    <property type="match status" value="1"/>
</dbReference>
<keyword evidence="13" id="KW-1185">Reference proteome</keyword>
<keyword evidence="5 10" id="KW-0663">Pyridoxal phosphate</keyword>
<feature type="modified residue" description="N6-(pyridoxal phosphate)lysine" evidence="10">
    <location>
        <position position="380"/>
    </location>
</feature>
<dbReference type="RefSeq" id="WP_071060860.1">
    <property type="nucleotide sequence ID" value="NZ_MKIE01000001.1"/>
</dbReference>
<dbReference type="InterPro" id="IPR003739">
    <property type="entry name" value="Lys_aminomutase/Glu_NH3_mut"/>
</dbReference>
<dbReference type="GO" id="GO:0046872">
    <property type="term" value="F:metal ion binding"/>
    <property type="evidence" value="ECO:0007669"/>
    <property type="project" value="UniProtKB-KW"/>
</dbReference>
<dbReference type="Pfam" id="PF04055">
    <property type="entry name" value="Radical_SAM"/>
    <property type="match status" value="1"/>
</dbReference>
<evidence type="ECO:0000313" key="13">
    <source>
        <dbReference type="Proteomes" id="UP000180254"/>
    </source>
</evidence>
<dbReference type="EMBL" id="MKIE01000001">
    <property type="protein sequence ID" value="OHW63405.1"/>
    <property type="molecule type" value="Genomic_DNA"/>
</dbReference>